<dbReference type="OrthoDB" id="43420at2759"/>
<feature type="chain" id="PRO_5035288497" description="VOC domain-containing protein" evidence="1">
    <location>
        <begin position="25"/>
        <end position="123"/>
    </location>
</feature>
<gene>
    <name evidence="2" type="ORF">PECAL_4P19990</name>
</gene>
<evidence type="ECO:0000313" key="3">
    <source>
        <dbReference type="Proteomes" id="UP000789595"/>
    </source>
</evidence>
<comment type="caution">
    <text evidence="2">The sequence shown here is derived from an EMBL/GenBank/DDBJ whole genome shotgun (WGS) entry which is preliminary data.</text>
</comment>
<feature type="signal peptide" evidence="1">
    <location>
        <begin position="1"/>
        <end position="24"/>
    </location>
</feature>
<sequence>MAAGRHRCARCTLLSALLVMKANALAPFHHAAIKCRDIERSMKFYSLFGLEEACRFRSGAARCAWLTGAATRLELIEVPSYVNATAAPDGLVEEAVGLNHLAFDVTDEAGGADLAAYLKQLNA</sequence>
<dbReference type="Proteomes" id="UP000789595">
    <property type="component" value="Unassembled WGS sequence"/>
</dbReference>
<dbReference type="SUPFAM" id="SSF54593">
    <property type="entry name" value="Glyoxalase/Bleomycin resistance protein/Dihydroxybiphenyl dioxygenase"/>
    <property type="match status" value="1"/>
</dbReference>
<evidence type="ECO:0000256" key="1">
    <source>
        <dbReference type="SAM" id="SignalP"/>
    </source>
</evidence>
<keyword evidence="1" id="KW-0732">Signal</keyword>
<dbReference type="AlphaFoldDB" id="A0A8J2WNW1"/>
<evidence type="ECO:0008006" key="4">
    <source>
        <dbReference type="Google" id="ProtNLM"/>
    </source>
</evidence>
<dbReference type="EMBL" id="CAKKNE010000004">
    <property type="protein sequence ID" value="CAH0374700.1"/>
    <property type="molecule type" value="Genomic_DNA"/>
</dbReference>
<dbReference type="InterPro" id="IPR029068">
    <property type="entry name" value="Glyas_Bleomycin-R_OHBP_Dase"/>
</dbReference>
<reference evidence="2" key="1">
    <citation type="submission" date="2021-11" db="EMBL/GenBank/DDBJ databases">
        <authorList>
            <consortium name="Genoscope - CEA"/>
            <person name="William W."/>
        </authorList>
    </citation>
    <scope>NUCLEOTIDE SEQUENCE</scope>
</reference>
<name>A0A8J2WNW1_9STRA</name>
<organism evidence="2 3">
    <name type="scientific">Pelagomonas calceolata</name>
    <dbReference type="NCBI Taxonomy" id="35677"/>
    <lineage>
        <taxon>Eukaryota</taxon>
        <taxon>Sar</taxon>
        <taxon>Stramenopiles</taxon>
        <taxon>Ochrophyta</taxon>
        <taxon>Pelagophyceae</taxon>
        <taxon>Pelagomonadales</taxon>
        <taxon>Pelagomonadaceae</taxon>
        <taxon>Pelagomonas</taxon>
    </lineage>
</organism>
<feature type="non-terminal residue" evidence="2">
    <location>
        <position position="123"/>
    </location>
</feature>
<dbReference type="Pfam" id="PF13669">
    <property type="entry name" value="Glyoxalase_4"/>
    <property type="match status" value="1"/>
</dbReference>
<keyword evidence="3" id="KW-1185">Reference proteome</keyword>
<proteinExistence type="predicted"/>
<evidence type="ECO:0000313" key="2">
    <source>
        <dbReference type="EMBL" id="CAH0374700.1"/>
    </source>
</evidence>
<protein>
    <recommendedName>
        <fullName evidence="4">VOC domain-containing protein</fullName>
    </recommendedName>
</protein>
<dbReference type="Gene3D" id="3.10.180.10">
    <property type="entry name" value="2,3-Dihydroxybiphenyl 1,2-Dioxygenase, domain 1"/>
    <property type="match status" value="1"/>
</dbReference>
<accession>A0A8J2WNW1</accession>